<reference evidence="1" key="2">
    <citation type="submission" date="2017-10" db="EMBL/GenBank/DDBJ databases">
        <title>Ladona fulva Genome sequencing and assembly.</title>
        <authorList>
            <person name="Murali S."/>
            <person name="Richards S."/>
            <person name="Bandaranaike D."/>
            <person name="Bellair M."/>
            <person name="Blankenburg K."/>
            <person name="Chao H."/>
            <person name="Dinh H."/>
            <person name="Doddapaneni H."/>
            <person name="Dugan-Rocha S."/>
            <person name="Elkadiri S."/>
            <person name="Gnanaolivu R."/>
            <person name="Hernandez B."/>
            <person name="Skinner E."/>
            <person name="Javaid M."/>
            <person name="Lee S."/>
            <person name="Li M."/>
            <person name="Ming W."/>
            <person name="Munidasa M."/>
            <person name="Muniz J."/>
            <person name="Nguyen L."/>
            <person name="Hughes D."/>
            <person name="Osuji N."/>
            <person name="Pu L.-L."/>
            <person name="Puazo M."/>
            <person name="Qu C."/>
            <person name="Quiroz J."/>
            <person name="Raj R."/>
            <person name="Weissenberger G."/>
            <person name="Xin Y."/>
            <person name="Zou X."/>
            <person name="Han Y."/>
            <person name="Worley K."/>
            <person name="Muzny D."/>
            <person name="Gibbs R."/>
        </authorList>
    </citation>
    <scope>NUCLEOTIDE SEQUENCE</scope>
    <source>
        <strain evidence="1">Sampled in the wild</strain>
    </source>
</reference>
<keyword evidence="2" id="KW-1185">Reference proteome</keyword>
<dbReference type="AlphaFoldDB" id="A0A8K0NU49"/>
<proteinExistence type="predicted"/>
<sequence>MSSTVNSTWQGYIHQGDAAAILQPTAEYPTKSSCDKDVAALVLENGSEMWKSGSNTKDSLPFNHIISRPFYQHITVIMSQKDSHAGYEAQSKRYPHCQVPN</sequence>
<evidence type="ECO:0000313" key="2">
    <source>
        <dbReference type="Proteomes" id="UP000792457"/>
    </source>
</evidence>
<dbReference type="Proteomes" id="UP000792457">
    <property type="component" value="Unassembled WGS sequence"/>
</dbReference>
<gene>
    <name evidence="1" type="ORF">J437_LFUL006453</name>
</gene>
<comment type="caution">
    <text evidence="1">The sequence shown here is derived from an EMBL/GenBank/DDBJ whole genome shotgun (WGS) entry which is preliminary data.</text>
</comment>
<evidence type="ECO:0000313" key="1">
    <source>
        <dbReference type="EMBL" id="KAG8224735.1"/>
    </source>
</evidence>
<dbReference type="Gene3D" id="2.30.36.70">
    <property type="entry name" value="Actin, Chain A, domain 2"/>
    <property type="match status" value="1"/>
</dbReference>
<organism evidence="1 2">
    <name type="scientific">Ladona fulva</name>
    <name type="common">Scarce chaser dragonfly</name>
    <name type="synonym">Libellula fulva</name>
    <dbReference type="NCBI Taxonomy" id="123851"/>
    <lineage>
        <taxon>Eukaryota</taxon>
        <taxon>Metazoa</taxon>
        <taxon>Ecdysozoa</taxon>
        <taxon>Arthropoda</taxon>
        <taxon>Hexapoda</taxon>
        <taxon>Insecta</taxon>
        <taxon>Pterygota</taxon>
        <taxon>Palaeoptera</taxon>
        <taxon>Odonata</taxon>
        <taxon>Epiprocta</taxon>
        <taxon>Anisoptera</taxon>
        <taxon>Libelluloidea</taxon>
        <taxon>Libellulidae</taxon>
        <taxon>Ladona</taxon>
    </lineage>
</organism>
<name>A0A8K0NU49_LADFU</name>
<dbReference type="EMBL" id="KZ308210">
    <property type="protein sequence ID" value="KAG8224735.1"/>
    <property type="molecule type" value="Genomic_DNA"/>
</dbReference>
<protein>
    <submittedName>
        <fullName evidence="1">Uncharacterized protein</fullName>
    </submittedName>
</protein>
<reference evidence="1" key="1">
    <citation type="submission" date="2013-04" db="EMBL/GenBank/DDBJ databases">
        <authorList>
            <person name="Qu J."/>
            <person name="Murali S.C."/>
            <person name="Bandaranaike D."/>
            <person name="Bellair M."/>
            <person name="Blankenburg K."/>
            <person name="Chao H."/>
            <person name="Dinh H."/>
            <person name="Doddapaneni H."/>
            <person name="Downs B."/>
            <person name="Dugan-Rocha S."/>
            <person name="Elkadiri S."/>
            <person name="Gnanaolivu R.D."/>
            <person name="Hernandez B."/>
            <person name="Javaid M."/>
            <person name="Jayaseelan J.C."/>
            <person name="Lee S."/>
            <person name="Li M."/>
            <person name="Ming W."/>
            <person name="Munidasa M."/>
            <person name="Muniz J."/>
            <person name="Nguyen L."/>
            <person name="Ongeri F."/>
            <person name="Osuji N."/>
            <person name="Pu L.-L."/>
            <person name="Puazo M."/>
            <person name="Qu C."/>
            <person name="Quiroz J."/>
            <person name="Raj R."/>
            <person name="Weissenberger G."/>
            <person name="Xin Y."/>
            <person name="Zou X."/>
            <person name="Han Y."/>
            <person name="Richards S."/>
            <person name="Worley K."/>
            <person name="Muzny D."/>
            <person name="Gibbs R."/>
        </authorList>
    </citation>
    <scope>NUCLEOTIDE SEQUENCE</scope>
    <source>
        <strain evidence="1">Sampled in the wild</strain>
    </source>
</reference>
<accession>A0A8K0NU49</accession>